<dbReference type="EMBL" id="QOQW01000003">
    <property type="protein sequence ID" value="RCK81161.1"/>
    <property type="molecule type" value="Genomic_DNA"/>
</dbReference>
<evidence type="ECO:0000313" key="4">
    <source>
        <dbReference type="Proteomes" id="UP000252355"/>
    </source>
</evidence>
<accession>A0A367ZV01</accession>
<evidence type="ECO:0000313" key="3">
    <source>
        <dbReference type="EMBL" id="RCK81161.1"/>
    </source>
</evidence>
<evidence type="ECO:0000256" key="1">
    <source>
        <dbReference type="SAM" id="Phobius"/>
    </source>
</evidence>
<dbReference type="GO" id="GO:0016020">
    <property type="term" value="C:membrane"/>
    <property type="evidence" value="ECO:0007669"/>
    <property type="project" value="InterPro"/>
</dbReference>
<protein>
    <submittedName>
        <fullName evidence="3">Serine phosphatase RsbU, regulator of sigma subunit</fullName>
    </submittedName>
</protein>
<feature type="transmembrane region" description="Helical" evidence="1">
    <location>
        <begin position="309"/>
        <end position="334"/>
    </location>
</feature>
<sequence>MAGVLYAIPLGLVLGALEQAHARRLAAARQAVRDDLQEIAAHLQRITQPLSHCQDRLDRFVRALRFGREATRQAARALGPWTQVFLFDDQGRQMPMAGTTRGFTRVSETALRLIRASQAGDRRMEAREERMVQTLLGDARAVPRLAQAPGRLLDLASLGQRKFAGFFPTRDRHGARCYVLAVVDRDRLPLPTLAREIVGRFSRRAAGAQAYALTDLAGVASDWFDPGYPRALHDRLRREPEAEGQGWLAVGSVLARQYLIGVAAPCPEPSSWLAAHGVGVVAASLAGFLGLAGLWWSLLRRGLPLRWQILLLVGLAGSGSLVAVLGFAETWLAGREARLIRARRQAADRMLARLDLEYAAFRGRLVEQCRGLGRRLAACRTDAECQRVIGAVTPRWRRWLTILLFDDAGRPRASSYAEVPSTIDLAFGREGLGLIGRISRSAWVARDAQFGGFSNFLPPEVERESPPVRFGAKDFLSHPRELKTVRIGRHAMDRYSEFIEIPGGPRLALSIYLEGDCDKRAFLKGIHRRWRGTTFPASFSFRIYGLPAHDHPVTDGRQTSARVREFRRLQDRLNLTQTALEQRSQFDGQDWLLVGRPGSRLEGFHLVMAVPLAPIQQESRRLAGWFRLLAVLLLIFALTLGSLFLDLVLIPLQRVLEGLDHLAASRFTQRVQARTGDEIEGIAEGINTLLEEMEQVTAAEKVHRQMIPRRPLTVGDLTAAVLVRTPGQIGSDLADLGSTPTGGLAFCLLRQDDRTIGGALGLAGAKTLFRLRSEHDEDDPASLADALSHRLGGGGGTASAAGPLADVEVLVGRWHPGEATLEIAWRGRFLWLGAGRPPQPVGDGAAAGSLRRSLPPGEAVGLAPLTSLAGDRAAAGASALPPLPPAFWEVPADRLAVEGWPLLERWRPELAGHPVSLIRLERHPSYRPGATTAMSRPPDGDMILEMPCR</sequence>
<organism evidence="3 4">
    <name type="scientific">Candidatus Ozemobacter sibiricus</name>
    <dbReference type="NCBI Taxonomy" id="2268124"/>
    <lineage>
        <taxon>Bacteria</taxon>
        <taxon>Candidatus Ozemobacteria</taxon>
        <taxon>Candidatus Ozemobacterales</taxon>
        <taxon>Candidatus Ozemobacteraceae</taxon>
        <taxon>Candidatus Ozemobacter</taxon>
    </lineage>
</organism>
<dbReference type="Gene3D" id="6.10.340.10">
    <property type="match status" value="1"/>
</dbReference>
<dbReference type="AlphaFoldDB" id="A0A367ZV01"/>
<dbReference type="InterPro" id="IPR003660">
    <property type="entry name" value="HAMP_dom"/>
</dbReference>
<keyword evidence="1" id="KW-0812">Transmembrane</keyword>
<reference evidence="3 4" key="1">
    <citation type="submission" date="2018-05" db="EMBL/GenBank/DDBJ databases">
        <title>A metagenomic window into the 2 km-deep terrestrial subsurface aquifer revealed taxonomically and functionally diverse microbial community comprising novel uncultured bacterial lineages.</title>
        <authorList>
            <person name="Kadnikov V.V."/>
            <person name="Mardanov A.V."/>
            <person name="Beletsky A.V."/>
            <person name="Banks D."/>
            <person name="Pimenov N.V."/>
            <person name="Frank Y.A."/>
            <person name="Karnachuk O.V."/>
            <person name="Ravin N.V."/>
        </authorList>
    </citation>
    <scope>NUCLEOTIDE SEQUENCE [LARGE SCALE GENOMIC DNA]</scope>
    <source>
        <strain evidence="3">BY5</strain>
    </source>
</reference>
<feature type="domain" description="HAMP" evidence="2">
    <location>
        <begin position="646"/>
        <end position="698"/>
    </location>
</feature>
<gene>
    <name evidence="3" type="ORF">OZSIB_2538</name>
</gene>
<evidence type="ECO:0000259" key="2">
    <source>
        <dbReference type="PROSITE" id="PS50885"/>
    </source>
</evidence>
<dbReference type="Proteomes" id="UP000252355">
    <property type="component" value="Unassembled WGS sequence"/>
</dbReference>
<keyword evidence="1" id="KW-1133">Transmembrane helix</keyword>
<dbReference type="GO" id="GO:0007165">
    <property type="term" value="P:signal transduction"/>
    <property type="evidence" value="ECO:0007669"/>
    <property type="project" value="InterPro"/>
</dbReference>
<feature type="transmembrane region" description="Helical" evidence="1">
    <location>
        <begin position="625"/>
        <end position="649"/>
    </location>
</feature>
<dbReference type="PROSITE" id="PS50885">
    <property type="entry name" value="HAMP"/>
    <property type="match status" value="1"/>
</dbReference>
<name>A0A367ZV01_9BACT</name>
<comment type="caution">
    <text evidence="3">The sequence shown here is derived from an EMBL/GenBank/DDBJ whole genome shotgun (WGS) entry which is preliminary data.</text>
</comment>
<proteinExistence type="predicted"/>
<dbReference type="SMART" id="SM00304">
    <property type="entry name" value="HAMP"/>
    <property type="match status" value="1"/>
</dbReference>
<keyword evidence="1" id="KW-0472">Membrane</keyword>
<dbReference type="CDD" id="cd06225">
    <property type="entry name" value="HAMP"/>
    <property type="match status" value="1"/>
</dbReference>
<feature type="transmembrane region" description="Helical" evidence="1">
    <location>
        <begin position="272"/>
        <end position="297"/>
    </location>
</feature>